<dbReference type="RefSeq" id="WP_230496671.1">
    <property type="nucleotide sequence ID" value="NZ_CAKJTG010000010.1"/>
</dbReference>
<dbReference type="SUPFAM" id="SSF53187">
    <property type="entry name" value="Zn-dependent exopeptidases"/>
    <property type="match status" value="1"/>
</dbReference>
<dbReference type="InterPro" id="IPR002508">
    <property type="entry name" value="MurNAc-LAA_cat"/>
</dbReference>
<evidence type="ECO:0000256" key="1">
    <source>
        <dbReference type="ARBA" id="ARBA00022801"/>
    </source>
</evidence>
<dbReference type="CDD" id="cd02696">
    <property type="entry name" value="MurNAc-LAA"/>
    <property type="match status" value="1"/>
</dbReference>
<accession>A0A9C7G9W9</accession>
<dbReference type="PROSITE" id="PS51724">
    <property type="entry name" value="SPOR"/>
    <property type="match status" value="1"/>
</dbReference>
<dbReference type="Pfam" id="PF01520">
    <property type="entry name" value="Amidase_3"/>
    <property type="match status" value="1"/>
</dbReference>
<dbReference type="Pfam" id="PF05036">
    <property type="entry name" value="SPOR"/>
    <property type="match status" value="1"/>
</dbReference>
<dbReference type="GO" id="GO:0008745">
    <property type="term" value="F:N-acetylmuramoyl-L-alanine amidase activity"/>
    <property type="evidence" value="ECO:0007669"/>
    <property type="project" value="UniProtKB-EC"/>
</dbReference>
<dbReference type="PANTHER" id="PTHR30404">
    <property type="entry name" value="N-ACETYLMURAMOYL-L-ALANINE AMIDASE"/>
    <property type="match status" value="1"/>
</dbReference>
<protein>
    <submittedName>
        <fullName evidence="4">Sporulation-specific N-acetylmuramoyl-L-alanine amidase</fullName>
        <ecNumber evidence="4">3.5.1.28</ecNumber>
    </submittedName>
</protein>
<dbReference type="Proteomes" id="UP000789845">
    <property type="component" value="Unassembled WGS sequence"/>
</dbReference>
<dbReference type="InterPro" id="IPR007730">
    <property type="entry name" value="SPOR-like_dom"/>
</dbReference>
<feature type="domain" description="SPOR" evidence="3">
    <location>
        <begin position="203"/>
        <end position="243"/>
    </location>
</feature>
<dbReference type="GO" id="GO:0042834">
    <property type="term" value="F:peptidoglycan binding"/>
    <property type="evidence" value="ECO:0007669"/>
    <property type="project" value="InterPro"/>
</dbReference>
<organism evidence="4 5">
    <name type="scientific">Pseudoneobacillus rhizosphaerae</name>
    <dbReference type="NCBI Taxonomy" id="2880968"/>
    <lineage>
        <taxon>Bacteria</taxon>
        <taxon>Bacillati</taxon>
        <taxon>Bacillota</taxon>
        <taxon>Bacilli</taxon>
        <taxon>Bacillales</taxon>
        <taxon>Bacillaceae</taxon>
        <taxon>Pseudoneobacillus</taxon>
    </lineage>
</organism>
<evidence type="ECO:0000259" key="3">
    <source>
        <dbReference type="PROSITE" id="PS51724"/>
    </source>
</evidence>
<dbReference type="AlphaFoldDB" id="A0A9C7G9W9"/>
<dbReference type="InterPro" id="IPR036680">
    <property type="entry name" value="SPOR-like_sf"/>
</dbReference>
<evidence type="ECO:0000313" key="4">
    <source>
        <dbReference type="EMBL" id="CAG9608428.1"/>
    </source>
</evidence>
<dbReference type="Gene3D" id="3.40.630.40">
    <property type="entry name" value="Zn-dependent exopeptidases"/>
    <property type="match status" value="1"/>
</dbReference>
<dbReference type="InterPro" id="IPR050695">
    <property type="entry name" value="N-acetylmuramoyl_amidase_3"/>
</dbReference>
<evidence type="ECO:0000256" key="2">
    <source>
        <dbReference type="SAM" id="MobiDB-lite"/>
    </source>
</evidence>
<dbReference type="Gene3D" id="3.30.70.1070">
    <property type="entry name" value="Sporulation related repeat"/>
    <property type="match status" value="1"/>
</dbReference>
<sequence>MKIMIDAGHGYNTPGKRSPDGLKEYEFTRAVANYARRLLESYQNVNVFFSHSDERDVPLQERTKSANTLKVDLFVSIHANAFGSTWNDANGIETYVYVTEPRVSYELAQKIQRNLVTSTGLKNRGVKTANFHVLRESKMDAVLVECGFYTNPEEVKLIRSESYRRKCAESITKAIVDQYKLIKEKASSTSTTTPSGPKPPSTSTAKGLYKVQVGAYSIRENAEGLVRQLESDGYQAFITFEES</sequence>
<dbReference type="SUPFAM" id="SSF110997">
    <property type="entry name" value="Sporulation related repeat"/>
    <property type="match status" value="1"/>
</dbReference>
<proteinExistence type="predicted"/>
<dbReference type="GO" id="GO:0030288">
    <property type="term" value="C:outer membrane-bounded periplasmic space"/>
    <property type="evidence" value="ECO:0007669"/>
    <property type="project" value="TreeGrafter"/>
</dbReference>
<feature type="region of interest" description="Disordered" evidence="2">
    <location>
        <begin position="186"/>
        <end position="205"/>
    </location>
</feature>
<dbReference type="GO" id="GO:0009253">
    <property type="term" value="P:peptidoglycan catabolic process"/>
    <property type="evidence" value="ECO:0007669"/>
    <property type="project" value="InterPro"/>
</dbReference>
<comment type="caution">
    <text evidence="4">The sequence shown here is derived from an EMBL/GenBank/DDBJ whole genome shotgun (WGS) entry which is preliminary data.</text>
</comment>
<name>A0A9C7G9W9_9BACI</name>
<dbReference type="SMART" id="SM00646">
    <property type="entry name" value="Ami_3"/>
    <property type="match status" value="1"/>
</dbReference>
<keyword evidence="5" id="KW-1185">Reference proteome</keyword>
<reference evidence="4" key="1">
    <citation type="submission" date="2021-10" db="EMBL/GenBank/DDBJ databases">
        <authorList>
            <person name="Criscuolo A."/>
        </authorList>
    </citation>
    <scope>NUCLEOTIDE SEQUENCE</scope>
    <source>
        <strain evidence="4">CIP111885</strain>
    </source>
</reference>
<evidence type="ECO:0000313" key="5">
    <source>
        <dbReference type="Proteomes" id="UP000789845"/>
    </source>
</evidence>
<dbReference type="PANTHER" id="PTHR30404:SF0">
    <property type="entry name" value="N-ACETYLMURAMOYL-L-ALANINE AMIDASE AMIC"/>
    <property type="match status" value="1"/>
</dbReference>
<keyword evidence="1 4" id="KW-0378">Hydrolase</keyword>
<dbReference type="EC" id="3.5.1.28" evidence="4"/>
<gene>
    <name evidence="4" type="primary">cwlC_2</name>
    <name evidence="4" type="ORF">NEOCIP111885_02122</name>
</gene>
<dbReference type="EMBL" id="CAKJTG010000010">
    <property type="protein sequence ID" value="CAG9608428.1"/>
    <property type="molecule type" value="Genomic_DNA"/>
</dbReference>